<comment type="subcellular location">
    <subcellularLocation>
        <location evidence="1">Membrane</location>
        <topology evidence="1">Multi-pass membrane protein</topology>
    </subcellularLocation>
</comment>
<feature type="transmembrane region" description="Helical" evidence="7">
    <location>
        <begin position="552"/>
        <end position="570"/>
    </location>
</feature>
<dbReference type="InterPro" id="IPR040241">
    <property type="entry name" value="TRP_Flc/Pkd2-like"/>
</dbReference>
<evidence type="ECO:0000313" key="12">
    <source>
        <dbReference type="Proteomes" id="UP001600064"/>
    </source>
</evidence>
<feature type="transmembrane region" description="Helical" evidence="7">
    <location>
        <begin position="385"/>
        <end position="416"/>
    </location>
</feature>
<dbReference type="PANTHER" id="PTHR31145">
    <property type="entry name" value="INTEGRAL MEMBRANE PROTEIN (AFU_ORTHOLOGUE AFUA_7G01610)"/>
    <property type="match status" value="1"/>
</dbReference>
<feature type="transmembrane region" description="Helical" evidence="7">
    <location>
        <begin position="613"/>
        <end position="642"/>
    </location>
</feature>
<dbReference type="GeneID" id="98126728"/>
<dbReference type="EMBL" id="JAZGUE010000001">
    <property type="protein sequence ID" value="KAL2271177.1"/>
    <property type="molecule type" value="Genomic_DNA"/>
</dbReference>
<dbReference type="RefSeq" id="XP_070869901.1">
    <property type="nucleotide sequence ID" value="XM_071012084.1"/>
</dbReference>
<keyword evidence="4 8" id="KW-0732">Signal</keyword>
<comment type="caution">
    <text evidence="11">The sequence shown here is derived from an EMBL/GenBank/DDBJ whole genome shotgun (WGS) entry which is preliminary data.</text>
</comment>
<evidence type="ECO:0000256" key="5">
    <source>
        <dbReference type="ARBA" id="ARBA00022989"/>
    </source>
</evidence>
<comment type="similarity">
    <text evidence="2">Belongs to the transient receptor potential (TRP) ion channel family.</text>
</comment>
<evidence type="ECO:0000256" key="6">
    <source>
        <dbReference type="ARBA" id="ARBA00023136"/>
    </source>
</evidence>
<evidence type="ECO:0000256" key="8">
    <source>
        <dbReference type="SAM" id="SignalP"/>
    </source>
</evidence>
<accession>A0ABR4DLF9</accession>
<keyword evidence="3 7" id="KW-0812">Transmembrane</keyword>
<evidence type="ECO:0000256" key="2">
    <source>
        <dbReference type="ARBA" id="ARBA00010642"/>
    </source>
</evidence>
<keyword evidence="12" id="KW-1185">Reference proteome</keyword>
<evidence type="ECO:0000259" key="10">
    <source>
        <dbReference type="SMART" id="SM01320"/>
    </source>
</evidence>
<evidence type="ECO:0000256" key="1">
    <source>
        <dbReference type="ARBA" id="ARBA00004141"/>
    </source>
</evidence>
<feature type="transmembrane region" description="Helical" evidence="7">
    <location>
        <begin position="582"/>
        <end position="601"/>
    </location>
</feature>
<organism evidence="11 12">
    <name type="scientific">Remersonia thermophila</name>
    <dbReference type="NCBI Taxonomy" id="72144"/>
    <lineage>
        <taxon>Eukaryota</taxon>
        <taxon>Fungi</taxon>
        <taxon>Dikarya</taxon>
        <taxon>Ascomycota</taxon>
        <taxon>Pezizomycotina</taxon>
        <taxon>Sordariomycetes</taxon>
        <taxon>Sordariomycetidae</taxon>
        <taxon>Sordariales</taxon>
        <taxon>Sordariales incertae sedis</taxon>
        <taxon>Remersonia</taxon>
    </lineage>
</organism>
<dbReference type="SMART" id="SM00737">
    <property type="entry name" value="ML"/>
    <property type="match status" value="1"/>
</dbReference>
<evidence type="ECO:0000256" key="3">
    <source>
        <dbReference type="ARBA" id="ARBA00022692"/>
    </source>
</evidence>
<evidence type="ECO:0000313" key="11">
    <source>
        <dbReference type="EMBL" id="KAL2271177.1"/>
    </source>
</evidence>
<protein>
    <recommendedName>
        <fullName evidence="13">ML-like domain-containing protein</fullName>
    </recommendedName>
</protein>
<proteinExistence type="inferred from homology"/>
<dbReference type="InterPro" id="IPR032800">
    <property type="entry name" value="TRP_N"/>
</dbReference>
<dbReference type="Pfam" id="PF14558">
    <property type="entry name" value="TRP_N"/>
    <property type="match status" value="1"/>
</dbReference>
<evidence type="ECO:0000256" key="4">
    <source>
        <dbReference type="ARBA" id="ARBA00022729"/>
    </source>
</evidence>
<gene>
    <name evidence="11" type="ORF">VTJ83DRAFT_548</name>
</gene>
<reference evidence="11 12" key="1">
    <citation type="journal article" date="2024" name="Commun. Biol.">
        <title>Comparative genomic analysis of thermophilic fungi reveals convergent evolutionary adaptations and gene losses.</title>
        <authorList>
            <person name="Steindorff A.S."/>
            <person name="Aguilar-Pontes M.V."/>
            <person name="Robinson A.J."/>
            <person name="Andreopoulos B."/>
            <person name="LaButti K."/>
            <person name="Kuo A."/>
            <person name="Mondo S."/>
            <person name="Riley R."/>
            <person name="Otillar R."/>
            <person name="Haridas S."/>
            <person name="Lipzen A."/>
            <person name="Grimwood J."/>
            <person name="Schmutz J."/>
            <person name="Clum A."/>
            <person name="Reid I.D."/>
            <person name="Moisan M.C."/>
            <person name="Butler G."/>
            <person name="Nguyen T.T.M."/>
            <person name="Dewar K."/>
            <person name="Conant G."/>
            <person name="Drula E."/>
            <person name="Henrissat B."/>
            <person name="Hansel C."/>
            <person name="Singer S."/>
            <person name="Hutchinson M.I."/>
            <person name="de Vries R.P."/>
            <person name="Natvig D.O."/>
            <person name="Powell A.J."/>
            <person name="Tsang A."/>
            <person name="Grigoriev I.V."/>
        </authorList>
    </citation>
    <scope>NUCLEOTIDE SEQUENCE [LARGE SCALE GENOMIC DNA]</scope>
    <source>
        <strain evidence="11 12">ATCC 22073</strain>
    </source>
</reference>
<keyword evidence="6 7" id="KW-0472">Membrane</keyword>
<feature type="domain" description="ML-like" evidence="10">
    <location>
        <begin position="25"/>
        <end position="167"/>
    </location>
</feature>
<feature type="chain" id="PRO_5045833645" description="ML-like domain-containing protein" evidence="8">
    <location>
        <begin position="24"/>
        <end position="838"/>
    </location>
</feature>
<evidence type="ECO:0008006" key="13">
    <source>
        <dbReference type="Google" id="ProtNLM"/>
    </source>
</evidence>
<feature type="transmembrane region" description="Helical" evidence="7">
    <location>
        <begin position="437"/>
        <end position="457"/>
    </location>
</feature>
<dbReference type="PANTHER" id="PTHR31145:SF5">
    <property type="entry name" value="DUF907 DOMAIN PROTEIN (AFU_ORTHOLOGUE AFUA_2G06100)"/>
    <property type="match status" value="1"/>
</dbReference>
<keyword evidence="5 7" id="KW-1133">Transmembrane helix</keyword>
<dbReference type="InterPro" id="IPR003172">
    <property type="entry name" value="ML_dom"/>
</dbReference>
<feature type="signal peptide" evidence="8">
    <location>
        <begin position="1"/>
        <end position="23"/>
    </location>
</feature>
<sequence length="838" mass="88642">MRLAGRPVLRAALAVILAGQALAVDILETVGFSSCTSGNASVTVQRVDIRYNNDNKTVTFDVAGTSNKIQNVTAVLNVTAYGQDIYSRSFDPCDPSTFVKQLCPVPAGTFSARGTQKIPDEYANLVPAIAFQIPDIAAMATLQLQSRDSGENVACIQSQVTNGKTASVPAVSYVAAGVAGAALVLGGVSAVSAALAGGSAALGAGGGSAAVGGVGTTAGGGAGAGTGPAPSPSFTEVFGWFQTMAMNGMLSVNYPSVYRSFAKNFGFSTGLVPWTQLQVGIDNFRASTGGNLTENSVEYLRNATLVFPDGSSQAAGFGQGLFRRAAVPLARLAARQIETSIDISESGTLDGVEGQQESPVGTVLVAVSGIQAYVEQLSIPSGNTFMTVLLVIAIVIAAIVVGILLVKVLLEFWALFGSFPKSLAGFRKHYWQSIARAITSLILLLYGIWVLYCVFQFTRGDSWAAKILAGVTLFVFTAVLGYFSYKIWSTARRLKKLEGDIGGLYDDKSIWIKYSLFYESYRRNYWWVFVPTILYMFAKGVIIAAADGHGMIQASAQLVVEGVMLILLLWSRPYERRSSNVINISIQVVRVLSVVCILVFVEEFGIAQTTQTVTGVVLIAVQSALTGILAILIAWNAIIACCKENPHRKRRKMMEKMRSQRDTLTPLDAHNSLLVVRTKTAGSDLSSSLSIAKTGTAAFETEKRPGQYGTGDFKTNPDRLSNPVFAQRVQAPANNGGGFRSLTGNAGMQGANNNVSRENLLMGAAPPAGAPGANDLDMRQPTIPNIDLEGGYGAPLPAPRRGPGGYDGGWYGPQGGGGRYGGGGMGGYGDYTRGYERY</sequence>
<feature type="transmembrane region" description="Helical" evidence="7">
    <location>
        <begin position="525"/>
        <end position="546"/>
    </location>
</feature>
<name>A0ABR4DLF9_9PEZI</name>
<feature type="domain" description="MD-2-related lipid-recognition" evidence="9">
    <location>
        <begin position="32"/>
        <end position="160"/>
    </location>
</feature>
<dbReference type="SMART" id="SM01320">
    <property type="entry name" value="TRP_N"/>
    <property type="match status" value="1"/>
</dbReference>
<dbReference type="Proteomes" id="UP001600064">
    <property type="component" value="Unassembled WGS sequence"/>
</dbReference>
<dbReference type="Pfam" id="PF06011">
    <property type="entry name" value="TRP"/>
    <property type="match status" value="1"/>
</dbReference>
<feature type="transmembrane region" description="Helical" evidence="7">
    <location>
        <begin position="463"/>
        <end position="485"/>
    </location>
</feature>
<evidence type="ECO:0000256" key="7">
    <source>
        <dbReference type="SAM" id="Phobius"/>
    </source>
</evidence>
<dbReference type="InterPro" id="IPR010308">
    <property type="entry name" value="TRP_C"/>
</dbReference>
<evidence type="ECO:0000259" key="9">
    <source>
        <dbReference type="SMART" id="SM00737"/>
    </source>
</evidence>